<dbReference type="SUPFAM" id="SSF53649">
    <property type="entry name" value="Alkaline phosphatase-like"/>
    <property type="match status" value="1"/>
</dbReference>
<organism evidence="9 10">
    <name type="scientific">Aspergillus thermomutatus</name>
    <name type="common">Neosartorya pseudofischeri</name>
    <dbReference type="NCBI Taxonomy" id="41047"/>
    <lineage>
        <taxon>Eukaryota</taxon>
        <taxon>Fungi</taxon>
        <taxon>Dikarya</taxon>
        <taxon>Ascomycota</taxon>
        <taxon>Pezizomycotina</taxon>
        <taxon>Eurotiomycetes</taxon>
        <taxon>Eurotiomycetidae</taxon>
        <taxon>Eurotiales</taxon>
        <taxon>Aspergillaceae</taxon>
        <taxon>Aspergillus</taxon>
        <taxon>Aspergillus subgen. Fumigati</taxon>
    </lineage>
</organism>
<dbReference type="PANTHER" id="PTHR42693">
    <property type="entry name" value="ARYLSULFATASE FAMILY MEMBER"/>
    <property type="match status" value="1"/>
</dbReference>
<evidence type="ECO:0000256" key="1">
    <source>
        <dbReference type="ARBA" id="ARBA00001913"/>
    </source>
</evidence>
<keyword evidence="10" id="KW-1185">Reference proteome</keyword>
<sequence length="619" mass="68337">MTSRPNFLVIVADDLGFSDCGCFGSEISTPNIDALANAPGGLRFNSFHVAAACAPTRSMLMTGTDHHLTGLGQLPEYIALSRAHQGARGHEGYLNERVVALPELLRDGGYYTLMSGKWHLGLKREYSPHARGFAKSYAMLSGAANHYGEIVQAVYLYVNLRVANTSQGYEPQYDDIVGDVHPFFHTTVTALHMEDSEYSTKLPDDFYSSKAYASKVIEFLSERPESEKGKPFFAYLPFTAPHWPLQAPKSYVDKYRGKYNDGPAALRLKRLERLKELGLVAPDIVPHEVVTGPGDLDWEKMSDEERAKSARAMEVYAAMVEVMDENIGRVVDYLRQSGEYDNTIICFMSDNGAEGASYEASPLGGSGITAHLEKYYDNSLENIGQPNSYVWYGSRWAQAATAPSRLYKMFSTEGGCRVPLVVKPAGNPEALHQGGRVIDAFCTVMDIVPTILEYAGLQHPGTTYQGRKIERVRGVSWKPFLDAITAAGTDTSLAPSSIHGDDHVTGWEIAGSGALRKGRYKITYVPLPRGPQRWELFDIVEDPGETNDLSKEKPEIFNDLLRLWAIYAEEVGVVGLGGQVTANNQVVEGVKDEFENTGRWIRFIGKGNVPPEIQAQLPK</sequence>
<dbReference type="PROSITE" id="PS00149">
    <property type="entry name" value="SULFATASE_2"/>
    <property type="match status" value="1"/>
</dbReference>
<feature type="domain" description="Sulfatase N-terminal" evidence="8">
    <location>
        <begin position="5"/>
        <end position="456"/>
    </location>
</feature>
<proteinExistence type="inferred from homology"/>
<dbReference type="VEuPathDB" id="FungiDB:CDV56_107544"/>
<dbReference type="PANTHER" id="PTHR42693:SF33">
    <property type="entry name" value="ARYLSULFATASE"/>
    <property type="match status" value="1"/>
</dbReference>
<dbReference type="InterPro" id="IPR017850">
    <property type="entry name" value="Alkaline_phosphatase_core_sf"/>
</dbReference>
<dbReference type="RefSeq" id="XP_026614397.1">
    <property type="nucleotide sequence ID" value="XM_026761163.1"/>
</dbReference>
<dbReference type="GO" id="GO:0046872">
    <property type="term" value="F:metal ion binding"/>
    <property type="evidence" value="ECO:0007669"/>
    <property type="project" value="UniProtKB-KW"/>
</dbReference>
<dbReference type="Gene3D" id="3.40.720.10">
    <property type="entry name" value="Alkaline Phosphatase, subunit A"/>
    <property type="match status" value="1"/>
</dbReference>
<protein>
    <recommendedName>
        <fullName evidence="8">Sulfatase N-terminal domain-containing protein</fullName>
    </recommendedName>
</protein>
<comment type="subcellular location">
    <subcellularLocation>
        <location evidence="2">Cytoplasm</location>
    </subcellularLocation>
</comment>
<evidence type="ECO:0000256" key="4">
    <source>
        <dbReference type="ARBA" id="ARBA00022490"/>
    </source>
</evidence>
<dbReference type="Gene3D" id="3.30.1120.10">
    <property type="match status" value="1"/>
</dbReference>
<comment type="cofactor">
    <cofactor evidence="1">
        <name>Ca(2+)</name>
        <dbReference type="ChEBI" id="CHEBI:29108"/>
    </cofactor>
</comment>
<reference evidence="9" key="1">
    <citation type="submission" date="2018-08" db="EMBL/GenBank/DDBJ databases">
        <title>Draft genome sequence of azole-resistant Aspergillus thermomutatus (Neosartorya pseudofischeri) strain HMR AF 39, isolated from a human nasal aspirate.</title>
        <authorList>
            <person name="Parent-Michaud M."/>
            <person name="Dufresne P.J."/>
            <person name="Fournier E."/>
            <person name="Martineau C."/>
            <person name="Moreira S."/>
            <person name="Perkins V."/>
            <person name="De Repentigny L."/>
            <person name="Dufresne S.F."/>
        </authorList>
    </citation>
    <scope>NUCLEOTIDE SEQUENCE [LARGE SCALE GENOMIC DNA]</scope>
    <source>
        <strain evidence="9">HMR AF 39</strain>
    </source>
</reference>
<evidence type="ECO:0000256" key="7">
    <source>
        <dbReference type="ARBA" id="ARBA00022837"/>
    </source>
</evidence>
<dbReference type="STRING" id="41047.A0A397H589"/>
<evidence type="ECO:0000256" key="5">
    <source>
        <dbReference type="ARBA" id="ARBA00022723"/>
    </source>
</evidence>
<dbReference type="InterPro" id="IPR050738">
    <property type="entry name" value="Sulfatase"/>
</dbReference>
<evidence type="ECO:0000256" key="2">
    <source>
        <dbReference type="ARBA" id="ARBA00004496"/>
    </source>
</evidence>
<evidence type="ECO:0000313" key="10">
    <source>
        <dbReference type="Proteomes" id="UP000215305"/>
    </source>
</evidence>
<dbReference type="AlphaFoldDB" id="A0A397H589"/>
<comment type="similarity">
    <text evidence="3">Belongs to the sulfatase family.</text>
</comment>
<dbReference type="FunFam" id="3.40.720.10:FF:000044">
    <property type="entry name" value="Arylsulfatase"/>
    <property type="match status" value="1"/>
</dbReference>
<keyword evidence="4" id="KW-0963">Cytoplasm</keyword>
<accession>A0A397H589</accession>
<dbReference type="GO" id="GO:0004065">
    <property type="term" value="F:arylsulfatase activity"/>
    <property type="evidence" value="ECO:0007669"/>
    <property type="project" value="TreeGrafter"/>
</dbReference>
<name>A0A397H589_ASPTH</name>
<dbReference type="Proteomes" id="UP000215305">
    <property type="component" value="Unassembled WGS sequence"/>
</dbReference>
<keyword evidence="6" id="KW-0378">Hydrolase</keyword>
<dbReference type="OrthoDB" id="103349at2759"/>
<dbReference type="InterPro" id="IPR000917">
    <property type="entry name" value="Sulfatase_N"/>
</dbReference>
<evidence type="ECO:0000256" key="6">
    <source>
        <dbReference type="ARBA" id="ARBA00022801"/>
    </source>
</evidence>
<dbReference type="EMBL" id="NKHU02000098">
    <property type="protein sequence ID" value="RHZ55570.1"/>
    <property type="molecule type" value="Genomic_DNA"/>
</dbReference>
<dbReference type="InterPro" id="IPR024607">
    <property type="entry name" value="Sulfatase_CS"/>
</dbReference>
<evidence type="ECO:0000313" key="9">
    <source>
        <dbReference type="EMBL" id="RHZ55570.1"/>
    </source>
</evidence>
<keyword evidence="5" id="KW-0479">Metal-binding</keyword>
<dbReference type="CDD" id="cd16025">
    <property type="entry name" value="PAS_like"/>
    <property type="match status" value="1"/>
</dbReference>
<evidence type="ECO:0000256" key="3">
    <source>
        <dbReference type="ARBA" id="ARBA00008779"/>
    </source>
</evidence>
<keyword evidence="7" id="KW-0106">Calcium</keyword>
<evidence type="ECO:0000259" key="8">
    <source>
        <dbReference type="Pfam" id="PF00884"/>
    </source>
</evidence>
<dbReference type="GeneID" id="38129518"/>
<dbReference type="Pfam" id="PF00884">
    <property type="entry name" value="Sulfatase"/>
    <property type="match status" value="1"/>
</dbReference>
<gene>
    <name evidence="9" type="ORF">CDV56_107544</name>
</gene>
<comment type="caution">
    <text evidence="9">The sequence shown here is derived from an EMBL/GenBank/DDBJ whole genome shotgun (WGS) entry which is preliminary data.</text>
</comment>
<dbReference type="GO" id="GO:0005737">
    <property type="term" value="C:cytoplasm"/>
    <property type="evidence" value="ECO:0007669"/>
    <property type="project" value="UniProtKB-SubCell"/>
</dbReference>